<evidence type="ECO:0000313" key="1">
    <source>
        <dbReference type="EMBL" id="CAE0412403.1"/>
    </source>
</evidence>
<gene>
    <name evidence="1" type="ORF">ACOF00016_LOCUS9668</name>
</gene>
<proteinExistence type="predicted"/>
<dbReference type="EMBL" id="HBIM01011674">
    <property type="protein sequence ID" value="CAE0412403.1"/>
    <property type="molecule type" value="Transcribed_RNA"/>
</dbReference>
<accession>A0A7S3P880</accession>
<dbReference type="AlphaFoldDB" id="A0A7S3P880"/>
<protein>
    <submittedName>
        <fullName evidence="1">Uncharacterized protein</fullName>
    </submittedName>
</protein>
<organism evidence="1">
    <name type="scientific">Amphora coffeiformis</name>
    <dbReference type="NCBI Taxonomy" id="265554"/>
    <lineage>
        <taxon>Eukaryota</taxon>
        <taxon>Sar</taxon>
        <taxon>Stramenopiles</taxon>
        <taxon>Ochrophyta</taxon>
        <taxon>Bacillariophyta</taxon>
        <taxon>Bacillariophyceae</taxon>
        <taxon>Bacillariophycidae</taxon>
        <taxon>Thalassiophysales</taxon>
        <taxon>Catenulaceae</taxon>
        <taxon>Amphora</taxon>
    </lineage>
</organism>
<reference evidence="1" key="1">
    <citation type="submission" date="2021-01" db="EMBL/GenBank/DDBJ databases">
        <authorList>
            <person name="Corre E."/>
            <person name="Pelletier E."/>
            <person name="Niang G."/>
            <person name="Scheremetjew M."/>
            <person name="Finn R."/>
            <person name="Kale V."/>
            <person name="Holt S."/>
            <person name="Cochrane G."/>
            <person name="Meng A."/>
            <person name="Brown T."/>
            <person name="Cohen L."/>
        </authorList>
    </citation>
    <scope>NUCLEOTIDE SEQUENCE</scope>
    <source>
        <strain evidence="1">CCMP127</strain>
    </source>
</reference>
<name>A0A7S3P880_9STRA</name>
<sequence>MSFRNNHHHNGNNDGASCVDLAAKLSDNFRNTTTYPKQSQTEEDKVSSLTSYLSSHGILLTMCFPWTCAINTAMETHIAASWTNAAMGPQHVIPAPSRMGLILDPQAVQMDCIYPTDGATDGRQGNGCGPLASAPRSMWTRWNWKRSIQHYKDFNFPHTDWEDIACEDYFGMPHLPATMTRPSRHDVNHPGKPQQVPIFWTRGDKNESIQFQSQLTLSQNIEQDIMGHAVCSQPDPVPPPPFDEGFFIYQGPQGYPPEDWQDVIDLQQQFITRFPDTPSIWNEIVLQLPPRRLESVVQAVFYVINDDDDVNSDSNMELVERAQRQSRTLGDKPLLKVDLSQYYQHGGDILVCHKAEKDSVGHDTVMKNGSSFESS</sequence>